<keyword evidence="2" id="KW-1185">Reference proteome</keyword>
<sequence>MLCRASYPVFMPVEMAIWKLGTKPEPVQLSGLDQESTLENALKADLSIVDPDLMLLATQVQTDHGKRIDVLAMDRQGDLVILELKRDKTPREVVTQALDYAAWIKTLSAEKIEEIYAAAHPDTDLPTGFADAFGTPEQYPEAINLRQRMIIVASSLDAITERIVAYLSEFGVPVNAVFFRAFKQGDTEYLARTWLIDPNTAEQRAEGKTDTGVPKAPWNGLDYYVSFGEDQWRNWEDARAYGFVSAGKGKWYSNSLKSLKPGDRVSVHIPQQGYVGVGEVTSTAAPARDAQLTVDGQDVAFKDLTFKAQTMHDELDDDQCEWVVGVKWLETVPTSQAYWEKGMFANQNSACKLRSTITLEAMRKKFPKAFSEDA</sequence>
<evidence type="ECO:0000313" key="1">
    <source>
        <dbReference type="EMBL" id="GAA5504168.1"/>
    </source>
</evidence>
<dbReference type="Gene3D" id="3.40.1350.10">
    <property type="match status" value="1"/>
</dbReference>
<organism evidence="1 2">
    <name type="scientific">Deinococcus xinjiangensis</name>
    <dbReference type="NCBI Taxonomy" id="457454"/>
    <lineage>
        <taxon>Bacteria</taxon>
        <taxon>Thermotogati</taxon>
        <taxon>Deinococcota</taxon>
        <taxon>Deinococci</taxon>
        <taxon>Deinococcales</taxon>
        <taxon>Deinococcaceae</taxon>
        <taxon>Deinococcus</taxon>
    </lineage>
</organism>
<dbReference type="InterPro" id="IPR011856">
    <property type="entry name" value="tRNA_endonuc-like_dom_sf"/>
</dbReference>
<evidence type="ECO:0000313" key="2">
    <source>
        <dbReference type="Proteomes" id="UP001458946"/>
    </source>
</evidence>
<keyword evidence="1" id="KW-0255">Endonuclease</keyword>
<keyword evidence="1" id="KW-0378">Hydrolase</keyword>
<gene>
    <name evidence="1" type="primary">nucS</name>
    <name evidence="1" type="ORF">Dxin01_03937</name>
</gene>
<accession>A0ABP9VJ98</accession>
<reference evidence="1 2" key="1">
    <citation type="submission" date="2024-02" db="EMBL/GenBank/DDBJ databases">
        <title>Deinococcus xinjiangensis NBRC 107630.</title>
        <authorList>
            <person name="Ichikawa N."/>
            <person name="Katano-Makiyama Y."/>
            <person name="Hidaka K."/>
        </authorList>
    </citation>
    <scope>NUCLEOTIDE SEQUENCE [LARGE SCALE GENOMIC DNA]</scope>
    <source>
        <strain evidence="1 2">NBRC 107630</strain>
    </source>
</reference>
<keyword evidence="1" id="KW-0540">Nuclease</keyword>
<dbReference type="EMBL" id="BAABRN010000093">
    <property type="protein sequence ID" value="GAA5504168.1"/>
    <property type="molecule type" value="Genomic_DNA"/>
</dbReference>
<dbReference type="GO" id="GO:0004519">
    <property type="term" value="F:endonuclease activity"/>
    <property type="evidence" value="ECO:0007669"/>
    <property type="project" value="UniProtKB-KW"/>
</dbReference>
<proteinExistence type="predicted"/>
<dbReference type="Proteomes" id="UP001458946">
    <property type="component" value="Unassembled WGS sequence"/>
</dbReference>
<name>A0ABP9VJ98_9DEIO</name>
<protein>
    <submittedName>
        <fullName evidence="1">Endonuclease NucS</fullName>
    </submittedName>
</protein>
<comment type="caution">
    <text evidence="1">The sequence shown here is derived from an EMBL/GenBank/DDBJ whole genome shotgun (WGS) entry which is preliminary data.</text>
</comment>